<dbReference type="InterPro" id="IPR002502">
    <property type="entry name" value="Amidase_domain"/>
</dbReference>
<keyword evidence="8" id="KW-1185">Reference proteome</keyword>
<dbReference type="SUPFAM" id="SSF55846">
    <property type="entry name" value="N-acetylmuramoyl-L-alanine amidase-like"/>
    <property type="match status" value="1"/>
</dbReference>
<evidence type="ECO:0000313" key="8">
    <source>
        <dbReference type="Proteomes" id="UP000254834"/>
    </source>
</evidence>
<dbReference type="Gene3D" id="3.40.80.10">
    <property type="entry name" value="Peptidoglycan recognition protein-like"/>
    <property type="match status" value="1"/>
</dbReference>
<sequence>MGNLLHFSLCMKVISMKKHLLFLLINIASSIQASLDTTLPFNPERLDKTTQQIVEPSIIVINYSCYKDLDTCVFALKRMNVSTHYMIDIDGSVYETIDGNKNLIDLVNFSDEIAIKYLKKRAFHAGHGYFKNARNEIINDMNSHSIGIMFVNQAATPLDNPNVYTNQDSNPTQWYEFSHEQELACAALCNKLKTLYSIADKDIIGHGECAIDPMTKSLGRKVGPGPLFPWKNIAFLGVGLFHKLSEDELLQPCSITTLELQQELASWGYSVPVNNEEDSATHQAVVQAQIHHDQKNIDGDCRSCRLYYIMKNLHQQHRAQLMISEKN</sequence>
<dbReference type="GO" id="GO:0008745">
    <property type="term" value="F:N-acetylmuramoyl-L-alanine amidase activity"/>
    <property type="evidence" value="ECO:0007669"/>
    <property type="project" value="UniProtKB-EC"/>
</dbReference>
<proteinExistence type="predicted"/>
<dbReference type="GO" id="GO:0009253">
    <property type="term" value="P:peptidoglycan catabolic process"/>
    <property type="evidence" value="ECO:0007669"/>
    <property type="project" value="InterPro"/>
</dbReference>
<dbReference type="EC" id="3.5.1.28" evidence="2"/>
<dbReference type="GO" id="GO:0009254">
    <property type="term" value="P:peptidoglycan turnover"/>
    <property type="evidence" value="ECO:0007669"/>
    <property type="project" value="TreeGrafter"/>
</dbReference>
<dbReference type="KEGG" id="cdes:C0J27_04210"/>
<dbReference type="InterPro" id="IPR036505">
    <property type="entry name" value="Amidase/PGRP_sf"/>
</dbReference>
<feature type="chain" id="PRO_5016971987" description="N-acetylmuramoyl-L-alanine amidase" evidence="5">
    <location>
        <begin position="34"/>
        <end position="327"/>
    </location>
</feature>
<keyword evidence="5" id="KW-0732">Signal</keyword>
<evidence type="ECO:0000256" key="2">
    <source>
        <dbReference type="ARBA" id="ARBA00011901"/>
    </source>
</evidence>
<protein>
    <recommendedName>
        <fullName evidence="2">N-acetylmuramoyl-L-alanine amidase</fullName>
        <ecNumber evidence="2">3.5.1.28</ecNumber>
    </recommendedName>
</protein>
<dbReference type="PANTHER" id="PTHR30417">
    <property type="entry name" value="N-ACETYLMURAMOYL-L-ALANINE AMIDASE AMID"/>
    <property type="match status" value="1"/>
</dbReference>
<dbReference type="InterPro" id="IPR036366">
    <property type="entry name" value="PGBDSf"/>
</dbReference>
<evidence type="ECO:0000256" key="3">
    <source>
        <dbReference type="ARBA" id="ARBA00022801"/>
    </source>
</evidence>
<dbReference type="PANTHER" id="PTHR30417:SF1">
    <property type="entry name" value="N-ACETYLMURAMOYL-L-ALANINE AMIDASE AMID"/>
    <property type="match status" value="1"/>
</dbReference>
<evidence type="ECO:0000256" key="5">
    <source>
        <dbReference type="SAM" id="SignalP"/>
    </source>
</evidence>
<dbReference type="AlphaFoldDB" id="A0A345ZCA4"/>
<feature type="domain" description="N-acetylmuramoyl-L-alanine amidase" evidence="6">
    <location>
        <begin position="77"/>
        <end position="226"/>
    </location>
</feature>
<dbReference type="Gene3D" id="1.10.101.10">
    <property type="entry name" value="PGBD-like superfamily/PGBD"/>
    <property type="match status" value="1"/>
</dbReference>
<organism evidence="7 8">
    <name type="scientific">Candidatus Chromulinivorax destructor</name>
    <dbReference type="NCBI Taxonomy" id="2066483"/>
    <lineage>
        <taxon>Bacteria</taxon>
        <taxon>Candidatus Babelota</taxon>
        <taxon>Candidatus Babeliae</taxon>
        <taxon>Candidatus Babeliales</taxon>
        <taxon>Candidatus Chromulinivoraceae</taxon>
        <taxon>Candidatus Chromulinivorax</taxon>
    </lineage>
</organism>
<dbReference type="Pfam" id="PF01510">
    <property type="entry name" value="Amidase_2"/>
    <property type="match status" value="1"/>
</dbReference>
<accession>A0A345ZCA4</accession>
<comment type="catalytic activity">
    <reaction evidence="1">
        <text>Hydrolyzes the link between N-acetylmuramoyl residues and L-amino acid residues in certain cell-wall glycopeptides.</text>
        <dbReference type="EC" id="3.5.1.28"/>
    </reaction>
</comment>
<dbReference type="OrthoDB" id="9794842at2"/>
<keyword evidence="4" id="KW-0961">Cell wall biogenesis/degradation</keyword>
<reference evidence="7 8" key="1">
    <citation type="submission" date="2017-12" db="EMBL/GenBank/DDBJ databases">
        <title>Chromulinavorax destructans is a abundant pathogen of dominant heterotrophic picoflagllates.</title>
        <authorList>
            <person name="Deeg C.M."/>
            <person name="Zimmer M."/>
            <person name="Suttle C.A."/>
        </authorList>
    </citation>
    <scope>NUCLEOTIDE SEQUENCE [LARGE SCALE GENOMIC DNA]</scope>
    <source>
        <strain evidence="7 8">SeV1</strain>
    </source>
</reference>
<dbReference type="GO" id="GO:0071555">
    <property type="term" value="P:cell wall organization"/>
    <property type="evidence" value="ECO:0007669"/>
    <property type="project" value="UniProtKB-KW"/>
</dbReference>
<name>A0A345ZCA4_9BACT</name>
<dbReference type="CDD" id="cd06583">
    <property type="entry name" value="PGRP"/>
    <property type="match status" value="1"/>
</dbReference>
<dbReference type="Proteomes" id="UP000254834">
    <property type="component" value="Chromosome"/>
</dbReference>
<dbReference type="EMBL" id="CP025544">
    <property type="protein sequence ID" value="AXK60921.1"/>
    <property type="molecule type" value="Genomic_DNA"/>
</dbReference>
<gene>
    <name evidence="7" type="ORF">C0J27_04210</name>
</gene>
<evidence type="ECO:0000259" key="6">
    <source>
        <dbReference type="Pfam" id="PF01510"/>
    </source>
</evidence>
<feature type="signal peptide" evidence="5">
    <location>
        <begin position="1"/>
        <end position="33"/>
    </location>
</feature>
<evidence type="ECO:0000256" key="4">
    <source>
        <dbReference type="ARBA" id="ARBA00023316"/>
    </source>
</evidence>
<dbReference type="InterPro" id="IPR051206">
    <property type="entry name" value="NAMLAA_amidase_2"/>
</dbReference>
<evidence type="ECO:0000313" key="7">
    <source>
        <dbReference type="EMBL" id="AXK60921.1"/>
    </source>
</evidence>
<keyword evidence="3" id="KW-0378">Hydrolase</keyword>
<evidence type="ECO:0000256" key="1">
    <source>
        <dbReference type="ARBA" id="ARBA00001561"/>
    </source>
</evidence>